<dbReference type="EMBL" id="SWJQ01000768">
    <property type="protein sequence ID" value="TRZ11034.1"/>
    <property type="molecule type" value="Genomic_DNA"/>
</dbReference>
<dbReference type="Proteomes" id="UP000796761">
    <property type="component" value="Unassembled WGS sequence"/>
</dbReference>
<sequence length="240" mass="26205">MRIPAKYLLSAYQIDYKPEEDNVLWCSEPVLLESNILTGTGGEEDGGDNSPCQSVMKRSWLLGLPGCSQSHFQCGPADGAREEAGKCPLMWRSALLSKFENQQSPQENRMCLCLSLAGLTSVLALMVSGASLLQSVTLQANDFPLLLPVQTWDKYVKLENTHLSYQKCSPGIDLSPELGKGLEPQELLMELGKAGEKEAQGDLLALQNFLTGGTSQVGVGLFEVTSDRMRRNGLKLHQDS</sequence>
<gene>
    <name evidence="1" type="ORF">HGM15179_016069</name>
</gene>
<protein>
    <submittedName>
        <fullName evidence="1">Uncharacterized protein</fullName>
    </submittedName>
</protein>
<proteinExistence type="predicted"/>
<reference evidence="1" key="1">
    <citation type="submission" date="2019-04" db="EMBL/GenBank/DDBJ databases">
        <title>Genome assembly of Zosterops borbonicus 15179.</title>
        <authorList>
            <person name="Leroy T."/>
            <person name="Anselmetti Y."/>
            <person name="Tilak M.-K."/>
            <person name="Nabholz B."/>
        </authorList>
    </citation>
    <scope>NUCLEOTIDE SEQUENCE</scope>
    <source>
        <strain evidence="1">HGM_15179</strain>
        <tissue evidence="1">Muscle</tissue>
    </source>
</reference>
<comment type="caution">
    <text evidence="1">The sequence shown here is derived from an EMBL/GenBank/DDBJ whole genome shotgun (WGS) entry which is preliminary data.</text>
</comment>
<keyword evidence="2" id="KW-1185">Reference proteome</keyword>
<evidence type="ECO:0000313" key="1">
    <source>
        <dbReference type="EMBL" id="TRZ11034.1"/>
    </source>
</evidence>
<evidence type="ECO:0000313" key="2">
    <source>
        <dbReference type="Proteomes" id="UP000796761"/>
    </source>
</evidence>
<organism evidence="1 2">
    <name type="scientific">Zosterops borbonicus</name>
    <dbReference type="NCBI Taxonomy" id="364589"/>
    <lineage>
        <taxon>Eukaryota</taxon>
        <taxon>Metazoa</taxon>
        <taxon>Chordata</taxon>
        <taxon>Craniata</taxon>
        <taxon>Vertebrata</taxon>
        <taxon>Euteleostomi</taxon>
        <taxon>Archelosauria</taxon>
        <taxon>Archosauria</taxon>
        <taxon>Dinosauria</taxon>
        <taxon>Saurischia</taxon>
        <taxon>Theropoda</taxon>
        <taxon>Coelurosauria</taxon>
        <taxon>Aves</taxon>
        <taxon>Neognathae</taxon>
        <taxon>Neoaves</taxon>
        <taxon>Telluraves</taxon>
        <taxon>Australaves</taxon>
        <taxon>Passeriformes</taxon>
        <taxon>Sylvioidea</taxon>
        <taxon>Zosteropidae</taxon>
        <taxon>Zosterops</taxon>
    </lineage>
</organism>
<name>A0A8K1G3S9_9PASS</name>
<accession>A0A8K1G3S9</accession>
<dbReference type="AlphaFoldDB" id="A0A8K1G3S9"/>